<keyword evidence="1" id="KW-0378">Hydrolase</keyword>
<dbReference type="Proteomes" id="UP000000435">
    <property type="component" value="Chromosome"/>
</dbReference>
<keyword evidence="2" id="KW-1185">Reference proteome</keyword>
<protein>
    <submittedName>
        <fullName evidence="1">3'-5' exonuclease</fullName>
        <ecNumber evidence="1">3.1.26.3</ecNumber>
    </submittedName>
</protein>
<accession>A0ACA6AWN6</accession>
<dbReference type="EC" id="3.1.26.3" evidence="1"/>
<proteinExistence type="predicted"/>
<gene>
    <name evidence="1" type="ordered locus">Ecaj_0816</name>
</gene>
<keyword evidence="1" id="KW-0540">Nuclease</keyword>
<name>A0ACA6AWN6_EHRCJ</name>
<reference evidence="2" key="1">
    <citation type="journal article" date="2006" name="J. Bacteriol.">
        <title>The genome of the obligately intracellular bacterium Ehrlichia canis reveals themes of complex membrane structure and immune evasion strategies.</title>
        <authorList>
            <person name="Mavromatis K."/>
            <person name="Doyle C.K."/>
            <person name="Lykidis A."/>
            <person name="Ivanova N."/>
            <person name="Francino M.P."/>
            <person name="Chain P."/>
            <person name="Shin M."/>
            <person name="Malfatti S."/>
            <person name="Larimer F."/>
            <person name="Copeland A."/>
            <person name="Detter J.C."/>
            <person name="Land M."/>
            <person name="Richardson P.M."/>
            <person name="Yu X.J."/>
            <person name="Walker D.H."/>
            <person name="McBride J.W."/>
            <person name="Kyrpides N.C."/>
        </authorList>
    </citation>
    <scope>NUCLEOTIDE SEQUENCE [LARGE SCALE GENOMIC DNA]</scope>
    <source>
        <strain evidence="2">Jake</strain>
    </source>
</reference>
<evidence type="ECO:0000313" key="1">
    <source>
        <dbReference type="EMBL" id="AAZ68847.1"/>
    </source>
</evidence>
<sequence>MIYLFYRWRKFYVPVFVHDCDLPNGLNFEDAVAIDTETMGLVCRRDRLCLVQLADSSGNVHLVKFSGNYQAPNLVSVLSDPNIIKIFHFARFDIAVMRYYLGMWANPCYCTKIASKLVRTYTDHHGLKELCYELLGVKLNKMQQSSDWGRESLTSEQLNYAASDVIYLHALKSKLDAMLQRENKRELAAACFKFLQTRAQLDLLGWENVDIFSHSL</sequence>
<evidence type="ECO:0000313" key="2">
    <source>
        <dbReference type="Proteomes" id="UP000000435"/>
    </source>
</evidence>
<keyword evidence="1" id="KW-0269">Exonuclease</keyword>
<dbReference type="EMBL" id="CP000107">
    <property type="protein sequence ID" value="AAZ68847.1"/>
    <property type="molecule type" value="Genomic_DNA"/>
</dbReference>
<organism evidence="1 2">
    <name type="scientific">Ehrlichia canis (strain Jake)</name>
    <dbReference type="NCBI Taxonomy" id="269484"/>
    <lineage>
        <taxon>Bacteria</taxon>
        <taxon>Pseudomonadati</taxon>
        <taxon>Pseudomonadota</taxon>
        <taxon>Alphaproteobacteria</taxon>
        <taxon>Rickettsiales</taxon>
        <taxon>Anaplasmataceae</taxon>
        <taxon>Ehrlichia</taxon>
    </lineage>
</organism>